<accession>A0AA47MZ36</accession>
<evidence type="ECO:0000313" key="6">
    <source>
        <dbReference type="Proteomes" id="UP001174136"/>
    </source>
</evidence>
<keyword evidence="2" id="KW-0479">Metal-binding</keyword>
<comment type="caution">
    <text evidence="5">The sequence shown here is derived from an EMBL/GenBank/DDBJ whole genome shotgun (WGS) entry which is preliminary data.</text>
</comment>
<reference evidence="5" key="1">
    <citation type="journal article" date="2023" name="Front. Mar. Sci.">
        <title>A new Merluccius polli reference genome to investigate the effects of global change in West African waters.</title>
        <authorList>
            <person name="Mateo J.L."/>
            <person name="Blanco-Fernandez C."/>
            <person name="Garcia-Vazquez E."/>
            <person name="Machado-Schiaffino G."/>
        </authorList>
    </citation>
    <scope>NUCLEOTIDE SEQUENCE</scope>
    <source>
        <strain evidence="5">C29</strain>
        <tissue evidence="5">Fin</tissue>
    </source>
</reference>
<comment type="cofactor">
    <cofactor evidence="1">
        <name>a divalent metal cation</name>
        <dbReference type="ChEBI" id="CHEBI:60240"/>
    </cofactor>
</comment>
<dbReference type="PANTHER" id="PTHR23080">
    <property type="entry name" value="THAP DOMAIN PROTEIN"/>
    <property type="match status" value="1"/>
</dbReference>
<evidence type="ECO:0000256" key="3">
    <source>
        <dbReference type="SAM" id="MobiDB-lite"/>
    </source>
</evidence>
<dbReference type="Pfam" id="PF13359">
    <property type="entry name" value="DDE_Tnp_4"/>
    <property type="match status" value="1"/>
</dbReference>
<name>A0AA47MZ36_MERPO</name>
<dbReference type="PANTHER" id="PTHR23080:SF133">
    <property type="entry name" value="SI:CH211-262I1.5-RELATED"/>
    <property type="match status" value="1"/>
</dbReference>
<dbReference type="GO" id="GO:0046872">
    <property type="term" value="F:metal ion binding"/>
    <property type="evidence" value="ECO:0007669"/>
    <property type="project" value="UniProtKB-KW"/>
</dbReference>
<proteinExistence type="predicted"/>
<evidence type="ECO:0000313" key="5">
    <source>
        <dbReference type="EMBL" id="KAK0149204.1"/>
    </source>
</evidence>
<dbReference type="AlphaFoldDB" id="A0AA47MZ36"/>
<dbReference type="Proteomes" id="UP001174136">
    <property type="component" value="Unassembled WGS sequence"/>
</dbReference>
<evidence type="ECO:0000256" key="2">
    <source>
        <dbReference type="ARBA" id="ARBA00022723"/>
    </source>
</evidence>
<evidence type="ECO:0000259" key="4">
    <source>
        <dbReference type="Pfam" id="PF13359"/>
    </source>
</evidence>
<keyword evidence="6" id="KW-1185">Reference proteome</keyword>
<dbReference type="EMBL" id="JAOPHQ010001815">
    <property type="protein sequence ID" value="KAK0149204.1"/>
    <property type="molecule type" value="Genomic_DNA"/>
</dbReference>
<organism evidence="5 6">
    <name type="scientific">Merluccius polli</name>
    <name type="common">Benguela hake</name>
    <name type="synonym">Merluccius cadenati</name>
    <dbReference type="NCBI Taxonomy" id="89951"/>
    <lineage>
        <taxon>Eukaryota</taxon>
        <taxon>Metazoa</taxon>
        <taxon>Chordata</taxon>
        <taxon>Craniata</taxon>
        <taxon>Vertebrata</taxon>
        <taxon>Euteleostomi</taxon>
        <taxon>Actinopterygii</taxon>
        <taxon>Neopterygii</taxon>
        <taxon>Teleostei</taxon>
        <taxon>Neoteleostei</taxon>
        <taxon>Acanthomorphata</taxon>
        <taxon>Zeiogadaria</taxon>
        <taxon>Gadariae</taxon>
        <taxon>Gadiformes</taxon>
        <taxon>Gadoidei</taxon>
        <taxon>Merlucciidae</taxon>
        <taxon>Merluccius</taxon>
    </lineage>
</organism>
<protein>
    <recommendedName>
        <fullName evidence="4">DDE Tnp4 domain-containing protein</fullName>
    </recommendedName>
</protein>
<dbReference type="InterPro" id="IPR027806">
    <property type="entry name" value="HARBI1_dom"/>
</dbReference>
<feature type="region of interest" description="Disordered" evidence="3">
    <location>
        <begin position="1"/>
        <end position="25"/>
    </location>
</feature>
<sequence>MEESLPAEGSPPMEESLPAEGSPPMEESLPAFSFLAQLFQCSSSCVTNVLLTFIHVLHELWFKDIMTTVPSREKNLTSLPSSFQMYRNCRMIIDCTDVEIATPSSMDLQKHTYSKYRGMHSFKILLGVAPNAVITYCSKLYPGSVSDKAIVTKSGILEVFRSGDLILADKGFLIRDIVPEGVSVNIPPFLNHGRLTKSEVKLTKDIARTRIHVERANARLKEFKILRFIPHTLRSNADIVVQLCCALVNLQNPLSKEVAVNLDN</sequence>
<feature type="domain" description="DDE Tnp4" evidence="4">
    <location>
        <begin position="93"/>
        <end position="249"/>
    </location>
</feature>
<gene>
    <name evidence="5" type="ORF">N1851_010268</name>
</gene>
<evidence type="ECO:0000256" key="1">
    <source>
        <dbReference type="ARBA" id="ARBA00001968"/>
    </source>
</evidence>